<organism evidence="2 3">
    <name type="scientific">Candidatus Kerfeldbacteria bacterium CG08_land_8_20_14_0_20_40_16</name>
    <dbReference type="NCBI Taxonomy" id="2014244"/>
    <lineage>
        <taxon>Bacteria</taxon>
        <taxon>Candidatus Kerfeldiibacteriota</taxon>
    </lineage>
</organism>
<feature type="domain" description="SUF system FeS cluster assembly SufBD core" evidence="1">
    <location>
        <begin position="37"/>
        <end position="175"/>
    </location>
</feature>
<dbReference type="InterPro" id="IPR000825">
    <property type="entry name" value="SUF_FeS_clus_asmbl_SufBD_core"/>
</dbReference>
<dbReference type="GO" id="GO:0016226">
    <property type="term" value="P:iron-sulfur cluster assembly"/>
    <property type="evidence" value="ECO:0007669"/>
    <property type="project" value="InterPro"/>
</dbReference>
<comment type="caution">
    <text evidence="2">The sequence shown here is derived from an EMBL/GenBank/DDBJ whole genome shotgun (WGS) entry which is preliminary data.</text>
</comment>
<reference evidence="2 3" key="1">
    <citation type="submission" date="2017-09" db="EMBL/GenBank/DDBJ databases">
        <title>Depth-based differentiation of microbial function through sediment-hosted aquifers and enrichment of novel symbionts in the deep terrestrial subsurface.</title>
        <authorList>
            <person name="Probst A.J."/>
            <person name="Ladd B."/>
            <person name="Jarett J.K."/>
            <person name="Geller-Mcgrath D.E."/>
            <person name="Sieber C.M."/>
            <person name="Emerson J.B."/>
            <person name="Anantharaman K."/>
            <person name="Thomas B.C."/>
            <person name="Malmstrom R."/>
            <person name="Stieglmeier M."/>
            <person name="Klingl A."/>
            <person name="Woyke T."/>
            <person name="Ryan C.M."/>
            <person name="Banfield J.F."/>
        </authorList>
    </citation>
    <scope>NUCLEOTIDE SEQUENCE [LARGE SCALE GENOMIC DNA]</scope>
    <source>
        <strain evidence="2">CG08_land_8_20_14_0_20_40_16</strain>
    </source>
</reference>
<protein>
    <recommendedName>
        <fullName evidence="1">SUF system FeS cluster assembly SufBD core domain-containing protein</fullName>
    </recommendedName>
</protein>
<gene>
    <name evidence="2" type="ORF">COT24_03925</name>
</gene>
<dbReference type="PANTHER" id="PTHR43575:SF1">
    <property type="entry name" value="PROTEIN ABCI7, CHLOROPLASTIC"/>
    <property type="match status" value="1"/>
</dbReference>
<evidence type="ECO:0000259" key="1">
    <source>
        <dbReference type="Pfam" id="PF01458"/>
    </source>
</evidence>
<dbReference type="SUPFAM" id="SSF101960">
    <property type="entry name" value="Stabilizer of iron transporter SufD"/>
    <property type="match status" value="1"/>
</dbReference>
<evidence type="ECO:0000313" key="2">
    <source>
        <dbReference type="EMBL" id="PIS42342.1"/>
    </source>
</evidence>
<dbReference type="Pfam" id="PF01458">
    <property type="entry name" value="SUFBD_core"/>
    <property type="match status" value="1"/>
</dbReference>
<dbReference type="PANTHER" id="PTHR43575">
    <property type="entry name" value="PROTEIN ABCI7, CHLOROPLASTIC"/>
    <property type="match status" value="1"/>
</dbReference>
<dbReference type="EMBL" id="PEXU01000047">
    <property type="protein sequence ID" value="PIS42342.1"/>
    <property type="molecule type" value="Genomic_DNA"/>
</dbReference>
<proteinExistence type="predicted"/>
<dbReference type="AlphaFoldDB" id="A0A2H0YX82"/>
<dbReference type="Proteomes" id="UP000231542">
    <property type="component" value="Unassembled WGS sequence"/>
</dbReference>
<dbReference type="InterPro" id="IPR055346">
    <property type="entry name" value="Fe-S_cluster_assembly_SufBD"/>
</dbReference>
<sequence length="204" mass="22775">MTKIIIDQLNRKKSKRTLSVGKSESLVYLLLGLQPGSKEVTINLNGKGATAEILGLFIGRQGTGQIKTIQRHLAPDTTSDLLIKSVLFDEASYNYHGMIRIDRSAPGANAYQRNDNLLLSEKALVNTRPELEILANDVRCTHGATTGRINEANLFYLTSKGIAKKEAERLIVEGFLQDVLERIPDQKKRNELAKQLKRKLNHVN</sequence>
<evidence type="ECO:0000313" key="3">
    <source>
        <dbReference type="Proteomes" id="UP000231542"/>
    </source>
</evidence>
<name>A0A2H0YX82_9BACT</name>
<dbReference type="InterPro" id="IPR037284">
    <property type="entry name" value="SUF_FeS_clus_asmbl_SufBD_sf"/>
</dbReference>
<accession>A0A2H0YX82</accession>